<name>A0A2G7T389_9FLAO</name>
<reference evidence="1" key="1">
    <citation type="submission" date="2017-10" db="EMBL/GenBank/DDBJ databases">
        <title>Chryseobacterium sp. B5 is a hydrocarbonoclastic and plant growth promoting bacterium.</title>
        <authorList>
            <person name="Thijs S."/>
            <person name="Gkorezis P."/>
            <person name="Van Hamme J."/>
        </authorList>
    </citation>
    <scope>NUCLEOTIDE SEQUENCE</scope>
    <source>
        <strain evidence="1">B5</strain>
    </source>
</reference>
<sequence length="105" mass="11423">MNLEHQLMTHSTDPIEGARVTREITPNHHAHAMTHVAEPIIEILSGYGQRNGNAFAVYGGLYAMGCALASIGTSLEPGVDLRQQLEPMLAGYQAMRESQLKAQAH</sequence>
<protein>
    <submittedName>
        <fullName evidence="1">Uncharacterized protein</fullName>
    </submittedName>
</protein>
<accession>A0A2G7T389</accession>
<proteinExistence type="predicted"/>
<dbReference type="AlphaFoldDB" id="A0A2G7T389"/>
<gene>
    <name evidence="1" type="ORF">CTI11_21305</name>
</gene>
<organism evidence="1">
    <name type="scientific">Chryseobacterium sp. B5</name>
    <dbReference type="NCBI Taxonomy" id="2050562"/>
    <lineage>
        <taxon>Bacteria</taxon>
        <taxon>Pseudomonadati</taxon>
        <taxon>Bacteroidota</taxon>
        <taxon>Flavobacteriia</taxon>
        <taxon>Flavobacteriales</taxon>
        <taxon>Weeksellaceae</taxon>
        <taxon>Chryseobacterium group</taxon>
        <taxon>Chryseobacterium</taxon>
    </lineage>
</organism>
<comment type="caution">
    <text evidence="1">The sequence shown here is derived from an EMBL/GenBank/DDBJ whole genome shotgun (WGS) entry which is preliminary data.</text>
</comment>
<evidence type="ECO:0000313" key="1">
    <source>
        <dbReference type="EMBL" id="PII34370.1"/>
    </source>
</evidence>
<dbReference type="EMBL" id="PEKC01000108">
    <property type="protein sequence ID" value="PII34370.1"/>
    <property type="molecule type" value="Genomic_DNA"/>
</dbReference>